<feature type="compositionally biased region" description="Basic and acidic residues" evidence="1">
    <location>
        <begin position="20"/>
        <end position="36"/>
    </location>
</feature>
<dbReference type="RefSeq" id="WP_304559491.1">
    <property type="nucleotide sequence ID" value="NZ_JAUQSZ010000001.1"/>
</dbReference>
<name>A0ABT8ZU33_9SPHN</name>
<gene>
    <name evidence="3" type="ORF">Q5H94_02020</name>
</gene>
<dbReference type="GO" id="GO:0004519">
    <property type="term" value="F:endonuclease activity"/>
    <property type="evidence" value="ECO:0007669"/>
    <property type="project" value="UniProtKB-KW"/>
</dbReference>
<dbReference type="InterPro" id="IPR002711">
    <property type="entry name" value="HNH"/>
</dbReference>
<comment type="caution">
    <text evidence="3">The sequence shown here is derived from an EMBL/GenBank/DDBJ whole genome shotgun (WGS) entry which is preliminary data.</text>
</comment>
<feature type="domain" description="HNH nuclease" evidence="2">
    <location>
        <begin position="36"/>
        <end position="88"/>
    </location>
</feature>
<dbReference type="SMART" id="SM00507">
    <property type="entry name" value="HNHc"/>
    <property type="match status" value="1"/>
</dbReference>
<keyword evidence="3" id="KW-0378">Hydrolase</keyword>
<dbReference type="EMBL" id="JAUQSZ010000001">
    <property type="protein sequence ID" value="MDO7841091.1"/>
    <property type="molecule type" value="Genomic_DNA"/>
</dbReference>
<dbReference type="CDD" id="cd00085">
    <property type="entry name" value="HNHc"/>
    <property type="match status" value="1"/>
</dbReference>
<dbReference type="Pfam" id="PF01844">
    <property type="entry name" value="HNH"/>
    <property type="match status" value="1"/>
</dbReference>
<dbReference type="Proteomes" id="UP001176468">
    <property type="component" value="Unassembled WGS sequence"/>
</dbReference>
<feature type="region of interest" description="Disordered" evidence="1">
    <location>
        <begin position="1"/>
        <end position="37"/>
    </location>
</feature>
<keyword evidence="3" id="KW-0540">Nuclease</keyword>
<reference evidence="3" key="1">
    <citation type="submission" date="2023-07" db="EMBL/GenBank/DDBJ databases">
        <authorList>
            <person name="Kim M.K."/>
        </authorList>
    </citation>
    <scope>NUCLEOTIDE SEQUENCE</scope>
    <source>
        <strain evidence="3">CA1-15</strain>
    </source>
</reference>
<protein>
    <submittedName>
        <fullName evidence="3">HNH endonuclease signature motif containing protein</fullName>
    </submittedName>
</protein>
<sequence length="104" mass="11867">MPSKPPPLTNRPQRKAWKRSQLEPDTRLRGRAGMEQRRRRLMAEPLCRACAKLSIVRAAVVPDHIIPLSEGGRDDDGNIQCLCQEHHDAKSKAERAAARQRRRP</sequence>
<dbReference type="InterPro" id="IPR003615">
    <property type="entry name" value="HNH_nuc"/>
</dbReference>
<keyword evidence="4" id="KW-1185">Reference proteome</keyword>
<proteinExistence type="predicted"/>
<organism evidence="3 4">
    <name type="scientific">Sphingomonas immobilis</name>
    <dbReference type="NCBI Taxonomy" id="3063997"/>
    <lineage>
        <taxon>Bacteria</taxon>
        <taxon>Pseudomonadati</taxon>
        <taxon>Pseudomonadota</taxon>
        <taxon>Alphaproteobacteria</taxon>
        <taxon>Sphingomonadales</taxon>
        <taxon>Sphingomonadaceae</taxon>
        <taxon>Sphingomonas</taxon>
    </lineage>
</organism>
<evidence type="ECO:0000313" key="3">
    <source>
        <dbReference type="EMBL" id="MDO7841091.1"/>
    </source>
</evidence>
<keyword evidence="3" id="KW-0255">Endonuclease</keyword>
<accession>A0ABT8ZU33</accession>
<evidence type="ECO:0000259" key="2">
    <source>
        <dbReference type="SMART" id="SM00507"/>
    </source>
</evidence>
<evidence type="ECO:0000256" key="1">
    <source>
        <dbReference type="SAM" id="MobiDB-lite"/>
    </source>
</evidence>
<evidence type="ECO:0000313" key="4">
    <source>
        <dbReference type="Proteomes" id="UP001176468"/>
    </source>
</evidence>
<dbReference type="Gene3D" id="1.10.30.50">
    <property type="match status" value="1"/>
</dbReference>